<feature type="region of interest" description="Disordered" evidence="13">
    <location>
        <begin position="154"/>
        <end position="181"/>
    </location>
</feature>
<feature type="region of interest" description="Disordered" evidence="13">
    <location>
        <begin position="462"/>
        <end position="495"/>
    </location>
</feature>
<proteinExistence type="inferred from homology"/>
<dbReference type="GO" id="GO:0055085">
    <property type="term" value="P:transmembrane transport"/>
    <property type="evidence" value="ECO:0007669"/>
    <property type="project" value="InterPro"/>
</dbReference>
<accession>A0A8K0NU59</accession>
<feature type="compositionally biased region" description="Low complexity" evidence="13">
    <location>
        <begin position="224"/>
        <end position="241"/>
    </location>
</feature>
<dbReference type="Gene3D" id="1.50.40.10">
    <property type="entry name" value="Mitochondrial carrier domain"/>
    <property type="match status" value="1"/>
</dbReference>
<feature type="repeat" description="Solcar" evidence="12">
    <location>
        <begin position="631"/>
        <end position="725"/>
    </location>
</feature>
<evidence type="ECO:0000256" key="12">
    <source>
        <dbReference type="PROSITE-ProRule" id="PRU00282"/>
    </source>
</evidence>
<dbReference type="InterPro" id="IPR002048">
    <property type="entry name" value="EF_hand_dom"/>
</dbReference>
<feature type="repeat" description="Solcar" evidence="12">
    <location>
        <begin position="735"/>
        <end position="824"/>
    </location>
</feature>
<evidence type="ECO:0000256" key="4">
    <source>
        <dbReference type="ARBA" id="ARBA00022692"/>
    </source>
</evidence>
<evidence type="ECO:0000256" key="13">
    <source>
        <dbReference type="SAM" id="MobiDB-lite"/>
    </source>
</evidence>
<dbReference type="PROSITE" id="PS00018">
    <property type="entry name" value="EF_HAND_1"/>
    <property type="match status" value="1"/>
</dbReference>
<gene>
    <name evidence="15" type="ORF">FFLO_02265</name>
</gene>
<evidence type="ECO:0000256" key="11">
    <source>
        <dbReference type="ARBA" id="ARBA00023136"/>
    </source>
</evidence>
<evidence type="ECO:0000256" key="2">
    <source>
        <dbReference type="ARBA" id="ARBA00006375"/>
    </source>
</evidence>
<dbReference type="Gene3D" id="1.10.238.10">
    <property type="entry name" value="EF-hand"/>
    <property type="match status" value="1"/>
</dbReference>
<keyword evidence="6" id="KW-0677">Repeat</keyword>
<dbReference type="GO" id="GO:0005509">
    <property type="term" value="F:calcium ion binding"/>
    <property type="evidence" value="ECO:0007669"/>
    <property type="project" value="InterPro"/>
</dbReference>
<feature type="compositionally biased region" description="Low complexity" evidence="13">
    <location>
        <begin position="43"/>
        <end position="53"/>
    </location>
</feature>
<evidence type="ECO:0000256" key="3">
    <source>
        <dbReference type="ARBA" id="ARBA00022448"/>
    </source>
</evidence>
<keyword evidence="4 12" id="KW-0812">Transmembrane</keyword>
<evidence type="ECO:0000256" key="1">
    <source>
        <dbReference type="ARBA" id="ARBA00004448"/>
    </source>
</evidence>
<keyword evidence="7" id="KW-0999">Mitochondrion inner membrane</keyword>
<dbReference type="Pfam" id="PF00153">
    <property type="entry name" value="Mito_carr"/>
    <property type="match status" value="3"/>
</dbReference>
<feature type="region of interest" description="Disordered" evidence="13">
    <location>
        <begin position="1"/>
        <end position="125"/>
    </location>
</feature>
<dbReference type="InterPro" id="IPR018247">
    <property type="entry name" value="EF_Hand_1_Ca_BS"/>
</dbReference>
<dbReference type="InterPro" id="IPR002067">
    <property type="entry name" value="MCP"/>
</dbReference>
<evidence type="ECO:0000259" key="14">
    <source>
        <dbReference type="PROSITE" id="PS50222"/>
    </source>
</evidence>
<name>A0A8K0NU59_9TREE</name>
<keyword evidence="16" id="KW-1185">Reference proteome</keyword>
<dbReference type="PROSITE" id="PS50920">
    <property type="entry name" value="SOLCAR"/>
    <property type="match status" value="3"/>
</dbReference>
<feature type="compositionally biased region" description="Basic and acidic residues" evidence="13">
    <location>
        <begin position="27"/>
        <end position="39"/>
    </location>
</feature>
<dbReference type="InterPro" id="IPR023395">
    <property type="entry name" value="MCP_dom_sf"/>
</dbReference>
<reference evidence="15" key="1">
    <citation type="submission" date="2020-04" db="EMBL/GenBank/DDBJ databases">
        <title>Analysis of mating type loci in Filobasidium floriforme.</title>
        <authorList>
            <person name="Nowrousian M."/>
        </authorList>
    </citation>
    <scope>NUCLEOTIDE SEQUENCE</scope>
    <source>
        <strain evidence="15">CBS 6242</strain>
    </source>
</reference>
<evidence type="ECO:0000256" key="8">
    <source>
        <dbReference type="ARBA" id="ARBA00022837"/>
    </source>
</evidence>
<comment type="caution">
    <text evidence="15">The sequence shown here is derived from an EMBL/GenBank/DDBJ whole genome shotgun (WGS) entry which is preliminary data.</text>
</comment>
<keyword evidence="9" id="KW-1133">Transmembrane helix</keyword>
<keyword evidence="3" id="KW-0813">Transport</keyword>
<feature type="compositionally biased region" description="Low complexity" evidence="13">
    <location>
        <begin position="390"/>
        <end position="410"/>
    </location>
</feature>
<feature type="domain" description="EF-hand" evidence="14">
    <location>
        <begin position="262"/>
        <end position="297"/>
    </location>
</feature>
<evidence type="ECO:0000313" key="15">
    <source>
        <dbReference type="EMBL" id="KAG7562277.1"/>
    </source>
</evidence>
<feature type="compositionally biased region" description="Basic and acidic residues" evidence="13">
    <location>
        <begin position="321"/>
        <end position="338"/>
    </location>
</feature>
<dbReference type="PROSITE" id="PS50222">
    <property type="entry name" value="EF_HAND_2"/>
    <property type="match status" value="1"/>
</dbReference>
<evidence type="ECO:0000256" key="10">
    <source>
        <dbReference type="ARBA" id="ARBA00023128"/>
    </source>
</evidence>
<dbReference type="InterPro" id="IPR011992">
    <property type="entry name" value="EF-hand-dom_pair"/>
</dbReference>
<keyword evidence="10" id="KW-0496">Mitochondrion</keyword>
<comment type="similarity">
    <text evidence="2">Belongs to the mitochondrial carrier (TC 2.A.29) family.</text>
</comment>
<protein>
    <recommendedName>
        <fullName evidence="14">EF-hand domain-containing protein</fullName>
    </recommendedName>
</protein>
<evidence type="ECO:0000256" key="5">
    <source>
        <dbReference type="ARBA" id="ARBA00022723"/>
    </source>
</evidence>
<dbReference type="AlphaFoldDB" id="A0A8K0NU59"/>
<feature type="region of interest" description="Disordered" evidence="13">
    <location>
        <begin position="387"/>
        <end position="443"/>
    </location>
</feature>
<evidence type="ECO:0000313" key="16">
    <source>
        <dbReference type="Proteomes" id="UP000812966"/>
    </source>
</evidence>
<dbReference type="GO" id="GO:0005743">
    <property type="term" value="C:mitochondrial inner membrane"/>
    <property type="evidence" value="ECO:0007669"/>
    <property type="project" value="UniProtKB-SubCell"/>
</dbReference>
<evidence type="ECO:0000256" key="7">
    <source>
        <dbReference type="ARBA" id="ARBA00022792"/>
    </source>
</evidence>
<keyword evidence="11 12" id="KW-0472">Membrane</keyword>
<feature type="region of interest" description="Disordered" evidence="13">
    <location>
        <begin position="313"/>
        <end position="338"/>
    </location>
</feature>
<dbReference type="SUPFAM" id="SSF103506">
    <property type="entry name" value="Mitochondrial carrier"/>
    <property type="match status" value="1"/>
</dbReference>
<comment type="subcellular location">
    <subcellularLocation>
        <location evidence="1">Mitochondrion inner membrane</location>
        <topology evidence="1">Multi-pass membrane protein</topology>
    </subcellularLocation>
</comment>
<feature type="compositionally biased region" description="Basic and acidic residues" evidence="13">
    <location>
        <begin position="99"/>
        <end position="108"/>
    </location>
</feature>
<keyword evidence="8" id="KW-0106">Calcium</keyword>
<sequence length="828" mass="91034">MSNQESSSSDSGSSEIKGKDVSVSSDKSLRIDGNDDRDVLAYQQSQPQHKQQQAWSPSRTHGLSLLDTRISDRPADYEPPACLRGPPPPDLFLTNTYDNMHDHDHDNHAGPSTSSHSAYSSERSRRRRLSLADFRRSEGPQIRSAKLQALWTSLPDDLPAPSPGPTPTSLMHLPGQGTIGTLSPERVERLRRLYEEELSRRISLEERESARLWGGADDLPEPNASAVATTSSSSSSSTSSISSVNAVKKGIKWKDFRRFLWDQEEQLWDIFCDLDRDGDGRLDHKELKGALSRSGIQMTDSTLFEFVQFLSSSSPASRPECQPKDNPQRERERKKTQQERTFITFAEFRDFLLLLPRKASVAEIYKYYQVRKRINDGRGAARLNMDGDLSVSFPKPSSSSPTGQSSASSSNTAAHPQVVSGSHADTRAADKASPPGHQKHAVISCKDREAGMVDGYEVCEDNETQGTTEPSSKRADCAQSQHMHDDDEEEEEEGVNGIGADVAWKFLLAGGIAGAVSRTATAPFDRLKVYLITSTPVPAAMRAPADPKAPVTMTSRMVEHSVKYGSKGVGYLVDAATRIYRDGGGARAFWVGNGLNVTKIFPESAIKFFSYEYSKRFLARYWDHVADQTEISGTSRFISGGIGGITSQLMIYPVETLKTQLQSNLNKEAPPTKGAIVESAMIRTAKGMWKRGGMRAYYRGLTLGLIGVFPYSAIDMSTFEALKIAYCKSFGLEEPQTVAVLCFGALSGSIGATSVYPINLLRTRLQASGSPGHPQVYTGFRDVLSQTLQREGWFGLYKGLIPTLAKVVPAVSISYVVYEHSKRSLHLS</sequence>
<keyword evidence="5" id="KW-0479">Metal-binding</keyword>
<dbReference type="EMBL" id="JABELV010000035">
    <property type="protein sequence ID" value="KAG7562277.1"/>
    <property type="molecule type" value="Genomic_DNA"/>
</dbReference>
<evidence type="ECO:0000256" key="6">
    <source>
        <dbReference type="ARBA" id="ARBA00022737"/>
    </source>
</evidence>
<dbReference type="Proteomes" id="UP000812966">
    <property type="component" value="Unassembled WGS sequence"/>
</dbReference>
<dbReference type="FunFam" id="1.50.40.10:FF:000016">
    <property type="entry name" value="Solute carrier family 25 member 23"/>
    <property type="match status" value="1"/>
</dbReference>
<feature type="region of interest" description="Disordered" evidence="13">
    <location>
        <begin position="213"/>
        <end position="241"/>
    </location>
</feature>
<dbReference type="SUPFAM" id="SSF47473">
    <property type="entry name" value="EF-hand"/>
    <property type="match status" value="1"/>
</dbReference>
<evidence type="ECO:0000256" key="9">
    <source>
        <dbReference type="ARBA" id="ARBA00022989"/>
    </source>
</evidence>
<feature type="repeat" description="Solcar" evidence="12">
    <location>
        <begin position="501"/>
        <end position="617"/>
    </location>
</feature>
<dbReference type="PANTHER" id="PTHR24089">
    <property type="entry name" value="SOLUTE CARRIER FAMILY 25"/>
    <property type="match status" value="1"/>
</dbReference>
<organism evidence="15 16">
    <name type="scientific">Filobasidium floriforme</name>
    <dbReference type="NCBI Taxonomy" id="5210"/>
    <lineage>
        <taxon>Eukaryota</taxon>
        <taxon>Fungi</taxon>
        <taxon>Dikarya</taxon>
        <taxon>Basidiomycota</taxon>
        <taxon>Agaricomycotina</taxon>
        <taxon>Tremellomycetes</taxon>
        <taxon>Filobasidiales</taxon>
        <taxon>Filobasidiaceae</taxon>
        <taxon>Filobasidium</taxon>
    </lineage>
</organism>
<dbReference type="PRINTS" id="PR00926">
    <property type="entry name" value="MITOCARRIER"/>
</dbReference>
<feature type="compositionally biased region" description="Low complexity" evidence="13">
    <location>
        <begin position="1"/>
        <end position="14"/>
    </location>
</feature>
<dbReference type="InterPro" id="IPR018108">
    <property type="entry name" value="MCP_transmembrane"/>
</dbReference>
<feature type="compositionally biased region" description="Low complexity" evidence="13">
    <location>
        <begin position="112"/>
        <end position="121"/>
    </location>
</feature>